<dbReference type="PANTHER" id="PTHR32108">
    <property type="entry name" value="DNA-DIRECTED RNA POLYMERASE SUBUNIT ALPHA"/>
    <property type="match status" value="1"/>
</dbReference>
<sequence length="124" mass="14639">MLKKETVRDPFIPQALPLSMLSPRTPSGTMQTHDVIITRESTENPLPDHNGVNMIGGNMGRKIKEDIAEVKIRLRWVWKKMIERGLFVLDSERNFERVENYCEFHHKEDMRFKNVQNSEPWFKA</sequence>
<dbReference type="PANTHER" id="PTHR32108:SF5">
    <property type="entry name" value="DYNACTIN SUBUNIT 1-LIKE"/>
    <property type="match status" value="1"/>
</dbReference>
<proteinExistence type="predicted"/>
<comment type="caution">
    <text evidence="1">The sequence shown here is derived from an EMBL/GenBank/DDBJ whole genome shotgun (WGS) entry which is preliminary data.</text>
</comment>
<keyword evidence="2" id="KW-1185">Reference proteome</keyword>
<evidence type="ECO:0000313" key="1">
    <source>
        <dbReference type="EMBL" id="MBA0880353.1"/>
    </source>
</evidence>
<name>A0A7J9NAJ4_GOSSC</name>
<accession>A0A7J9NAJ4</accession>
<gene>
    <name evidence="1" type="ORF">Goshw_011191</name>
</gene>
<dbReference type="AlphaFoldDB" id="A0A7J9NAJ4"/>
<dbReference type="Proteomes" id="UP000593576">
    <property type="component" value="Unassembled WGS sequence"/>
</dbReference>
<protein>
    <submittedName>
        <fullName evidence="1">Uncharacterized protein</fullName>
    </submittedName>
</protein>
<organism evidence="1 2">
    <name type="scientific">Gossypium schwendimanii</name>
    <name type="common">Cotton</name>
    <dbReference type="NCBI Taxonomy" id="34291"/>
    <lineage>
        <taxon>Eukaryota</taxon>
        <taxon>Viridiplantae</taxon>
        <taxon>Streptophyta</taxon>
        <taxon>Embryophyta</taxon>
        <taxon>Tracheophyta</taxon>
        <taxon>Spermatophyta</taxon>
        <taxon>Magnoliopsida</taxon>
        <taxon>eudicotyledons</taxon>
        <taxon>Gunneridae</taxon>
        <taxon>Pentapetalae</taxon>
        <taxon>rosids</taxon>
        <taxon>malvids</taxon>
        <taxon>Malvales</taxon>
        <taxon>Malvaceae</taxon>
        <taxon>Malvoideae</taxon>
        <taxon>Gossypium</taxon>
    </lineage>
</organism>
<reference evidence="1 2" key="1">
    <citation type="journal article" date="2019" name="Genome Biol. Evol.">
        <title>Insights into the evolution of the New World diploid cottons (Gossypium, subgenus Houzingenia) based on genome sequencing.</title>
        <authorList>
            <person name="Grover C.E."/>
            <person name="Arick M.A. 2nd"/>
            <person name="Thrash A."/>
            <person name="Conover J.L."/>
            <person name="Sanders W.S."/>
            <person name="Peterson D.G."/>
            <person name="Frelichowski J.E."/>
            <person name="Scheffler J.A."/>
            <person name="Scheffler B.E."/>
            <person name="Wendel J.F."/>
        </authorList>
    </citation>
    <scope>NUCLEOTIDE SEQUENCE [LARGE SCALE GENOMIC DNA]</scope>
    <source>
        <strain evidence="1">1</strain>
        <tissue evidence="1">Leaf</tissue>
    </source>
</reference>
<dbReference type="EMBL" id="JABFAF010277308">
    <property type="protein sequence ID" value="MBA0880353.1"/>
    <property type="molecule type" value="Genomic_DNA"/>
</dbReference>
<evidence type="ECO:0000313" key="2">
    <source>
        <dbReference type="Proteomes" id="UP000593576"/>
    </source>
</evidence>